<feature type="transmembrane region" description="Helical" evidence="1">
    <location>
        <begin position="133"/>
        <end position="152"/>
    </location>
</feature>
<dbReference type="PANTHER" id="PTHR37314">
    <property type="entry name" value="SLR0142 PROTEIN"/>
    <property type="match status" value="1"/>
</dbReference>
<evidence type="ECO:0000313" key="3">
    <source>
        <dbReference type="Proteomes" id="UP000074310"/>
    </source>
</evidence>
<feature type="transmembrane region" description="Helical" evidence="1">
    <location>
        <begin position="188"/>
        <end position="206"/>
    </location>
</feature>
<keyword evidence="3" id="KW-1185">Reference proteome</keyword>
<dbReference type="Proteomes" id="UP000074310">
    <property type="component" value="Unassembled WGS sequence"/>
</dbReference>
<accession>A0A147I8Q5</accession>
<dbReference type="AlphaFoldDB" id="A0A147I8Q5"/>
<dbReference type="InterPro" id="IPR010699">
    <property type="entry name" value="DUF1275"/>
</dbReference>
<protein>
    <recommendedName>
        <fullName evidence="4">DUF1275 domain-containing protein</fullName>
    </recommendedName>
</protein>
<comment type="caution">
    <text evidence="2">The sequence shown here is derived from an EMBL/GenBank/DDBJ whole genome shotgun (WGS) entry which is preliminary data.</text>
</comment>
<sequence>MRYHPSRDWWLAVGLATLAGYVDAIGFLHLSGFFVSFMSGNTTQLAVGVARRSGAATTAGGLVLGFVAGVVLGEVLGRASGTWRRPVVIAASAALLALATVVPMPAPGVAVLAGAMGALNAVFLRDGEVSIGVTYITGTLVKFGQHLAAVLIGDEPFASCVPYLLLWVGLVGGGVIGAGTFAAGPVAALWYAAVAAGGLAMVSIAVRDPR</sequence>
<dbReference type="RefSeq" id="WP_058754310.1">
    <property type="nucleotide sequence ID" value="NZ_LDTB01000006.1"/>
</dbReference>
<reference evidence="2 3" key="1">
    <citation type="journal article" date="2016" name="Front. Microbiol.">
        <title>Genomic Resource of Rice Seed Associated Bacteria.</title>
        <authorList>
            <person name="Midha S."/>
            <person name="Bansal K."/>
            <person name="Sharma S."/>
            <person name="Kumar N."/>
            <person name="Patil P.P."/>
            <person name="Chaudhry V."/>
            <person name="Patil P.B."/>
        </authorList>
    </citation>
    <scope>NUCLEOTIDE SEQUENCE [LARGE SCALE GENOMIC DNA]</scope>
    <source>
        <strain evidence="2 3">NS334</strain>
    </source>
</reference>
<feature type="transmembrane region" description="Helical" evidence="1">
    <location>
        <begin position="9"/>
        <end position="35"/>
    </location>
</feature>
<evidence type="ECO:0008006" key="4">
    <source>
        <dbReference type="Google" id="ProtNLM"/>
    </source>
</evidence>
<evidence type="ECO:0000313" key="2">
    <source>
        <dbReference type="EMBL" id="KTT75694.1"/>
    </source>
</evidence>
<keyword evidence="1" id="KW-1133">Transmembrane helix</keyword>
<feature type="transmembrane region" description="Helical" evidence="1">
    <location>
        <begin position="55"/>
        <end position="76"/>
    </location>
</feature>
<dbReference type="PATRIC" id="fig|869719.3.peg.2712"/>
<dbReference type="PANTHER" id="PTHR37314:SF4">
    <property type="entry name" value="UPF0700 TRANSMEMBRANE PROTEIN YOAK"/>
    <property type="match status" value="1"/>
</dbReference>
<dbReference type="Pfam" id="PF06912">
    <property type="entry name" value="DUF1275"/>
    <property type="match status" value="1"/>
</dbReference>
<dbReference type="OrthoDB" id="885342at2"/>
<feature type="transmembrane region" description="Helical" evidence="1">
    <location>
        <begin position="164"/>
        <end position="182"/>
    </location>
</feature>
<evidence type="ECO:0000256" key="1">
    <source>
        <dbReference type="SAM" id="Phobius"/>
    </source>
</evidence>
<proteinExistence type="predicted"/>
<name>A0A147I8Q5_9SPHN</name>
<organism evidence="2 3">
    <name type="scientific">Sphingomonas endophytica</name>
    <dbReference type="NCBI Taxonomy" id="869719"/>
    <lineage>
        <taxon>Bacteria</taxon>
        <taxon>Pseudomonadati</taxon>
        <taxon>Pseudomonadota</taxon>
        <taxon>Alphaproteobacteria</taxon>
        <taxon>Sphingomonadales</taxon>
        <taxon>Sphingomonadaceae</taxon>
        <taxon>Sphingomonas</taxon>
    </lineage>
</organism>
<keyword evidence="1" id="KW-0472">Membrane</keyword>
<gene>
    <name evidence="2" type="ORF">NS334_01990</name>
</gene>
<dbReference type="EMBL" id="LDTB01000006">
    <property type="protein sequence ID" value="KTT75694.1"/>
    <property type="molecule type" value="Genomic_DNA"/>
</dbReference>
<keyword evidence="1" id="KW-0812">Transmembrane</keyword>
<feature type="transmembrane region" description="Helical" evidence="1">
    <location>
        <begin position="88"/>
        <end position="113"/>
    </location>
</feature>